<evidence type="ECO:0000313" key="7">
    <source>
        <dbReference type="EMBL" id="EPY19204.1"/>
    </source>
</evidence>
<dbReference type="InterPro" id="IPR026992">
    <property type="entry name" value="DIOX_N"/>
</dbReference>
<feature type="region of interest" description="Disordered" evidence="5">
    <location>
        <begin position="661"/>
        <end position="681"/>
    </location>
</feature>
<comment type="caution">
    <text evidence="7">The sequence shown here is derived from an EMBL/GenBank/DDBJ whole genome shotgun (WGS) entry which is preliminary data.</text>
</comment>
<evidence type="ECO:0000256" key="5">
    <source>
        <dbReference type="SAM" id="MobiDB-lite"/>
    </source>
</evidence>
<dbReference type="EMBL" id="ATMH01009577">
    <property type="protein sequence ID" value="EPY19204.1"/>
    <property type="molecule type" value="Genomic_DNA"/>
</dbReference>
<evidence type="ECO:0000259" key="6">
    <source>
        <dbReference type="PROSITE" id="PS51471"/>
    </source>
</evidence>
<dbReference type="Pfam" id="PF14226">
    <property type="entry name" value="DIOX_N"/>
    <property type="match status" value="2"/>
</dbReference>
<evidence type="ECO:0000256" key="2">
    <source>
        <dbReference type="ARBA" id="ARBA00022723"/>
    </source>
</evidence>
<dbReference type="Proteomes" id="UP000015354">
    <property type="component" value="Unassembled WGS sequence"/>
</dbReference>
<reference evidence="7" key="2">
    <citation type="submission" date="2013-03" db="EMBL/GenBank/DDBJ databases">
        <authorList>
            <person name="Motta M.C.M."/>
            <person name="Martins A.C.A."/>
            <person name="Preta C.M.C.C."/>
            <person name="Silva R."/>
            <person name="de Souza S.S."/>
            <person name="Klein C.C."/>
            <person name="de Almeida L.G.P."/>
            <person name="Cunha O.L."/>
            <person name="Colabardini A.C."/>
            <person name="Lima B.A."/>
            <person name="Machado C.R."/>
            <person name="Soares C.M.A."/>
            <person name="de Menezes C.B.A."/>
            <person name="Bartolomeu D.C."/>
            <person name="Grisard E.C."/>
            <person name="Fantinatti-Garboggini F."/>
            <person name="Rodrigues-Luiz G.F."/>
            <person name="Wagner G."/>
            <person name="Goldman G.H."/>
            <person name="Fietto J.L.R."/>
            <person name="Ciapina L.P."/>
            <person name="Brocchi M."/>
            <person name="Elias M.C."/>
            <person name="Goldman M.H.S."/>
            <person name="Sagot M.-F."/>
            <person name="Pereira M."/>
            <person name="Stoco P.H."/>
            <person name="Teixeira S.M.R."/>
            <person name="de Mendonca-Neto R.P."/>
            <person name="Maciel T.E.F."/>
            <person name="Mendes T.A.O."/>
            <person name="Urmenyi T.P."/>
            <person name="Teixeira M.M.G."/>
            <person name="de Camargo E.F.P."/>
            <person name="de Sousa W."/>
            <person name="Schenkman S."/>
            <person name="de Vasconcelos A.T.R."/>
        </authorList>
    </citation>
    <scope>NUCLEOTIDE SEQUENCE</scope>
</reference>
<feature type="domain" description="Fe2OG dioxygenase" evidence="6">
    <location>
        <begin position="537"/>
        <end position="642"/>
    </location>
</feature>
<dbReference type="InterPro" id="IPR044861">
    <property type="entry name" value="IPNS-like_FE2OG_OXY"/>
</dbReference>
<dbReference type="InterPro" id="IPR005123">
    <property type="entry name" value="Oxoglu/Fe-dep_dioxygenase_dom"/>
</dbReference>
<dbReference type="PROSITE" id="PS51471">
    <property type="entry name" value="FE2OG_OXY"/>
    <property type="match status" value="2"/>
</dbReference>
<keyword evidence="9" id="KW-1185">Reference proteome</keyword>
<evidence type="ECO:0000256" key="1">
    <source>
        <dbReference type="ARBA" id="ARBA00008056"/>
    </source>
</evidence>
<keyword evidence="3" id="KW-0560">Oxidoreductase</keyword>
<dbReference type="EMBL" id="ATMH01008173">
    <property type="protein sequence ID" value="EPY22687.1"/>
    <property type="molecule type" value="Genomic_DNA"/>
</dbReference>
<feature type="domain" description="Fe2OG dioxygenase" evidence="6">
    <location>
        <begin position="176"/>
        <end position="282"/>
    </location>
</feature>
<dbReference type="Pfam" id="PF03171">
    <property type="entry name" value="2OG-FeII_Oxy"/>
    <property type="match status" value="2"/>
</dbReference>
<dbReference type="OrthoDB" id="288590at2759"/>
<dbReference type="Gene3D" id="2.60.120.330">
    <property type="entry name" value="B-lactam Antibiotic, Isopenicillin N Synthase, Chain"/>
    <property type="match status" value="2"/>
</dbReference>
<keyword evidence="2" id="KW-0479">Metal-binding</keyword>
<evidence type="ECO:0000256" key="4">
    <source>
        <dbReference type="ARBA" id="ARBA00023004"/>
    </source>
</evidence>
<evidence type="ECO:0000313" key="8">
    <source>
        <dbReference type="EMBL" id="EPY22687.1"/>
    </source>
</evidence>
<protein>
    <submittedName>
        <fullName evidence="7">2OG-Fe(II) oxygenase</fullName>
    </submittedName>
</protein>
<proteinExistence type="inferred from homology"/>
<comment type="similarity">
    <text evidence="1">Belongs to the iron/ascorbate-dependent oxidoreductase family.</text>
</comment>
<sequence length="713" mass="79826">MSTEVLNLPIIDLSELDNENTRADFYRKLRHMARDVGFFYLVGHGVDPAERDDLLDTAKRFFALPQDAKDKISMDNSPHFRGYTKLGNENTRNKTDYREQLDIGEEVPAELRSEDDPEFYLNLHGPNPWPAEVPELKEKALAYQGKMHSVAVKLLRAFVVALGLPEDSLDEMIGGTPRQLLKLVHYPANTGEDGEGQQQGCGPHKDSDFLTLLWQDGTGGLQVLTDDKGWVDAAPLKDSYIVNIGELLELTTNGYLIANVHQVVMRRTTRTSRYSIPYFLGPNLEVKEVPLLPLPAELQAQARGPTSDPLNPLFNDVGINAIKGRLRSHKNTTARFYPKHHAEVLRNGNIAAAVPLPLRQAPAVTQLPIIDLSEVDDPSKRPAFYQRLRHMARDVGFFYLVGHGIDAAEREDLLMTARRFFALPQDAKDKISMDYSPHFRGYSKVGGENTRNKTDYREQLDIGEELRPRLVSEDDHAHFAYNMCGPNQWPKELPELKAQAIAWEAKVRAVGVKLLRAFMVALGLPEDSLDYLVHGTPSNFMKISHYPPNTGEYGEAQQQGCGPHKDSCILTLLWQDETGGLQVLTDDKGWVDAVPLKDSFIVNIGEVLELATNGYLIANVHQVVMPPGRNKSRYTLPFFLMPSLEAQDVPVLPLPAELQAQARGPSSDPMNPLFRNPGSNAIKGRLRAHKNTTMRFYPKHYAQILKNGTISAV</sequence>
<dbReference type="GO" id="GO:0016491">
    <property type="term" value="F:oxidoreductase activity"/>
    <property type="evidence" value="ECO:0007669"/>
    <property type="project" value="UniProtKB-KW"/>
</dbReference>
<name>S9TRH7_9TRYP</name>
<dbReference type="PANTHER" id="PTHR10209:SF885">
    <property type="entry name" value="2OG-FE(II) OXYGENASE FAMILY, PUTATIVE (AFU_ORTHOLOGUE AFUA_2G00750)-RELATED"/>
    <property type="match status" value="1"/>
</dbReference>
<dbReference type="InterPro" id="IPR027443">
    <property type="entry name" value="IPNS-like_sf"/>
</dbReference>
<evidence type="ECO:0000256" key="3">
    <source>
        <dbReference type="ARBA" id="ARBA00023002"/>
    </source>
</evidence>
<keyword evidence="4" id="KW-0408">Iron</keyword>
<dbReference type="GO" id="GO:0046872">
    <property type="term" value="F:metal ion binding"/>
    <property type="evidence" value="ECO:0007669"/>
    <property type="project" value="UniProtKB-KW"/>
</dbReference>
<dbReference type="SUPFAM" id="SSF51197">
    <property type="entry name" value="Clavaminate synthase-like"/>
    <property type="match status" value="2"/>
</dbReference>
<organism evidence="7 9">
    <name type="scientific">Strigomonas culicis</name>
    <dbReference type="NCBI Taxonomy" id="28005"/>
    <lineage>
        <taxon>Eukaryota</taxon>
        <taxon>Discoba</taxon>
        <taxon>Euglenozoa</taxon>
        <taxon>Kinetoplastea</taxon>
        <taxon>Metakinetoplastina</taxon>
        <taxon>Trypanosomatida</taxon>
        <taxon>Trypanosomatidae</taxon>
        <taxon>Strigomonadinae</taxon>
        <taxon>Strigomonas</taxon>
    </lineage>
</organism>
<evidence type="ECO:0000313" key="9">
    <source>
        <dbReference type="Proteomes" id="UP000015354"/>
    </source>
</evidence>
<reference evidence="7 9" key="1">
    <citation type="journal article" date="2013" name="PLoS ONE">
        <title>Predicting the Proteins of Angomonas deanei, Strigomonas culicis and Their Respective Endosymbionts Reveals New Aspects of the Trypanosomatidae Family.</title>
        <authorList>
            <person name="Motta M.C."/>
            <person name="Martins A.C."/>
            <person name="de Souza S.S."/>
            <person name="Catta-Preta C.M."/>
            <person name="Silva R."/>
            <person name="Klein C.C."/>
            <person name="de Almeida L.G."/>
            <person name="de Lima Cunha O."/>
            <person name="Ciapina L.P."/>
            <person name="Brocchi M."/>
            <person name="Colabardini A.C."/>
            <person name="de Araujo Lima B."/>
            <person name="Machado C.R."/>
            <person name="de Almeida Soares C.M."/>
            <person name="Probst C.M."/>
            <person name="de Menezes C.B."/>
            <person name="Thompson C.E."/>
            <person name="Bartholomeu D.C."/>
            <person name="Gradia D.F."/>
            <person name="Pavoni D.P."/>
            <person name="Grisard E.C."/>
            <person name="Fantinatti-Garboggini F."/>
            <person name="Marchini F.K."/>
            <person name="Rodrigues-Luiz G.F."/>
            <person name="Wagner G."/>
            <person name="Goldman G.H."/>
            <person name="Fietto J.L."/>
            <person name="Elias M.C."/>
            <person name="Goldman M.H."/>
            <person name="Sagot M.F."/>
            <person name="Pereira M."/>
            <person name="Stoco P.H."/>
            <person name="de Mendonca-Neto R.P."/>
            <person name="Teixeira S.M."/>
            <person name="Maciel T.E."/>
            <person name="de Oliveira Mendes T.A."/>
            <person name="Urmenyi T.P."/>
            <person name="de Souza W."/>
            <person name="Schenkman S."/>
            <person name="de Vasconcelos A.T."/>
        </authorList>
    </citation>
    <scope>NUCLEOTIDE SEQUENCE [LARGE SCALE GENOMIC DNA]</scope>
</reference>
<dbReference type="PRINTS" id="PR00682">
    <property type="entry name" value="IPNSYNTHASE"/>
</dbReference>
<accession>S9TRH7</accession>
<gene>
    <name evidence="8" type="ORF">STCU_08173</name>
    <name evidence="7" type="ORF">STCU_09577</name>
</gene>
<dbReference type="PANTHER" id="PTHR10209">
    <property type="entry name" value="OXIDOREDUCTASE, 2OG-FE II OXYGENASE FAMILY PROTEIN"/>
    <property type="match status" value="1"/>
</dbReference>
<dbReference type="AlphaFoldDB" id="S9TRH7"/>